<dbReference type="EMBL" id="OW240918">
    <property type="protein sequence ID" value="CAH2307048.1"/>
    <property type="molecule type" value="Genomic_DNA"/>
</dbReference>
<organism evidence="2 3">
    <name type="scientific">Pelobates cultripes</name>
    <name type="common">Western spadefoot toad</name>
    <dbReference type="NCBI Taxonomy" id="61616"/>
    <lineage>
        <taxon>Eukaryota</taxon>
        <taxon>Metazoa</taxon>
        <taxon>Chordata</taxon>
        <taxon>Craniata</taxon>
        <taxon>Vertebrata</taxon>
        <taxon>Euteleostomi</taxon>
        <taxon>Amphibia</taxon>
        <taxon>Batrachia</taxon>
        <taxon>Anura</taxon>
        <taxon>Pelobatoidea</taxon>
        <taxon>Pelobatidae</taxon>
        <taxon>Pelobates</taxon>
    </lineage>
</organism>
<reference evidence="2" key="1">
    <citation type="submission" date="2022-03" db="EMBL/GenBank/DDBJ databases">
        <authorList>
            <person name="Alioto T."/>
            <person name="Alioto T."/>
            <person name="Gomez Garrido J."/>
        </authorList>
    </citation>
    <scope>NUCLEOTIDE SEQUENCE</scope>
</reference>
<gene>
    <name evidence="2" type="ORF">PECUL_23A029600</name>
</gene>
<evidence type="ECO:0000313" key="3">
    <source>
        <dbReference type="Proteomes" id="UP001295444"/>
    </source>
</evidence>
<proteinExistence type="predicted"/>
<dbReference type="AlphaFoldDB" id="A0AAD1SUP1"/>
<protein>
    <submittedName>
        <fullName evidence="2">Uncharacterized protein</fullName>
    </submittedName>
</protein>
<accession>A0AAD1SUP1</accession>
<dbReference type="Proteomes" id="UP001295444">
    <property type="component" value="Chromosome 07"/>
</dbReference>
<keyword evidence="3" id="KW-1185">Reference proteome</keyword>
<feature type="region of interest" description="Disordered" evidence="1">
    <location>
        <begin position="53"/>
        <end position="107"/>
    </location>
</feature>
<sequence>MIRRYEDDAYIEEGFLSKISDLLLCRWTCRNCCQKCYECSCCQSSEDEVEILGPFPAQTPPWMMSNRSDEKEGDSDNAASEPPPTPQDTSPDRRRSSSDTSRSTYSLTRRISSKTVIYEVTYDKDCTKTLNFKKS</sequence>
<feature type="compositionally biased region" description="Low complexity" evidence="1">
    <location>
        <begin position="98"/>
        <end position="107"/>
    </location>
</feature>
<evidence type="ECO:0000313" key="2">
    <source>
        <dbReference type="EMBL" id="CAH2307048.1"/>
    </source>
</evidence>
<evidence type="ECO:0000256" key="1">
    <source>
        <dbReference type="SAM" id="MobiDB-lite"/>
    </source>
</evidence>
<name>A0AAD1SUP1_PELCU</name>